<dbReference type="InterPro" id="IPR001375">
    <property type="entry name" value="Peptidase_S9_cat"/>
</dbReference>
<dbReference type="InterPro" id="IPR050278">
    <property type="entry name" value="Serine_Prot_S9B/DPPIV"/>
</dbReference>
<evidence type="ECO:0000256" key="1">
    <source>
        <dbReference type="SAM" id="SignalP"/>
    </source>
</evidence>
<feature type="chain" id="PRO_5029642865" evidence="1">
    <location>
        <begin position="21"/>
        <end position="833"/>
    </location>
</feature>
<gene>
    <name evidence="4" type="ORF">FHG85_05835</name>
</gene>
<evidence type="ECO:0000259" key="3">
    <source>
        <dbReference type="Pfam" id="PF00930"/>
    </source>
</evidence>
<dbReference type="PANTHER" id="PTHR11731:SF193">
    <property type="entry name" value="DIPEPTIDYL PEPTIDASE 9"/>
    <property type="match status" value="1"/>
</dbReference>
<dbReference type="KEGG" id="ttz:FHG85_05835"/>
<evidence type="ECO:0000259" key="2">
    <source>
        <dbReference type="Pfam" id="PF00326"/>
    </source>
</evidence>
<evidence type="ECO:0000313" key="4">
    <source>
        <dbReference type="EMBL" id="QKG79798.1"/>
    </source>
</evidence>
<dbReference type="GO" id="GO:0008239">
    <property type="term" value="F:dipeptidyl-peptidase activity"/>
    <property type="evidence" value="ECO:0007669"/>
    <property type="project" value="TreeGrafter"/>
</dbReference>
<dbReference type="PANTHER" id="PTHR11731">
    <property type="entry name" value="PROTEASE FAMILY S9B,C DIPEPTIDYL-PEPTIDASE IV-RELATED"/>
    <property type="match status" value="1"/>
</dbReference>
<dbReference type="Gene3D" id="2.140.10.30">
    <property type="entry name" value="Dipeptidylpeptidase IV, N-terminal domain"/>
    <property type="match status" value="1"/>
</dbReference>
<dbReference type="GO" id="GO:0008236">
    <property type="term" value="F:serine-type peptidase activity"/>
    <property type="evidence" value="ECO:0007669"/>
    <property type="project" value="InterPro"/>
</dbReference>
<feature type="signal peptide" evidence="1">
    <location>
        <begin position="1"/>
        <end position="20"/>
    </location>
</feature>
<dbReference type="RefSeq" id="WP_173073915.1">
    <property type="nucleotide sequence ID" value="NZ_CP041345.1"/>
</dbReference>
<reference evidence="4 5" key="1">
    <citation type="submission" date="2019-07" db="EMBL/GenBank/DDBJ databases">
        <title>Thalassofilum flectens gen. nov., sp. nov., a novel moderate thermophilic anaerobe from a shallow sea hot spring in Kunashir Island (Russia), representing a new family in the order Bacteroidales, and proposal of Thalassofilacea fam. nov.</title>
        <authorList>
            <person name="Kochetkova T.V."/>
            <person name="Podosokorskaya O.A."/>
            <person name="Novikov A."/>
            <person name="Elcheninov A.G."/>
            <person name="Toshchakov S.V."/>
            <person name="Kublanov I.V."/>
        </authorList>
    </citation>
    <scope>NUCLEOTIDE SEQUENCE [LARGE SCALE GENOMIC DNA]</scope>
    <source>
        <strain evidence="4 5">38-H</strain>
    </source>
</reference>
<proteinExistence type="predicted"/>
<dbReference type="Pfam" id="PF00326">
    <property type="entry name" value="Peptidase_S9"/>
    <property type="match status" value="1"/>
</dbReference>
<dbReference type="Proteomes" id="UP000500961">
    <property type="component" value="Chromosome"/>
</dbReference>
<feature type="domain" description="Dipeptidylpeptidase IV N-terminal" evidence="3">
    <location>
        <begin position="147"/>
        <end position="524"/>
    </location>
</feature>
<dbReference type="SUPFAM" id="SSF82171">
    <property type="entry name" value="DPP6 N-terminal domain-like"/>
    <property type="match status" value="1"/>
</dbReference>
<feature type="domain" description="Peptidase S9 prolyl oligopeptidase catalytic" evidence="2">
    <location>
        <begin position="612"/>
        <end position="796"/>
    </location>
</feature>
<protein>
    <submittedName>
        <fullName evidence="4">Prolyl oligopeptidase family serine peptidase</fullName>
    </submittedName>
</protein>
<dbReference type="EMBL" id="CP041345">
    <property type="protein sequence ID" value="QKG79798.1"/>
    <property type="molecule type" value="Genomic_DNA"/>
</dbReference>
<dbReference type="SUPFAM" id="SSF53474">
    <property type="entry name" value="alpha/beta-Hydrolases"/>
    <property type="match status" value="1"/>
</dbReference>
<dbReference type="Pfam" id="PF00930">
    <property type="entry name" value="DPPIV_N"/>
    <property type="match status" value="1"/>
</dbReference>
<accession>A0A7D4BE80</accession>
<dbReference type="GO" id="GO:0006508">
    <property type="term" value="P:proteolysis"/>
    <property type="evidence" value="ECO:0007669"/>
    <property type="project" value="InterPro"/>
</dbReference>
<name>A0A7D4BE80_9BACT</name>
<keyword evidence="1" id="KW-0732">Signal</keyword>
<dbReference type="InterPro" id="IPR002469">
    <property type="entry name" value="Peptidase_S9B_N"/>
</dbReference>
<dbReference type="Gene3D" id="3.40.50.1820">
    <property type="entry name" value="alpha/beta hydrolase"/>
    <property type="match status" value="1"/>
</dbReference>
<dbReference type="AlphaFoldDB" id="A0A7D4BE80"/>
<keyword evidence="5" id="KW-1185">Reference proteome</keyword>
<dbReference type="InterPro" id="IPR029058">
    <property type="entry name" value="AB_hydrolase_fold"/>
</dbReference>
<sequence>MRKFFTLLLGLSLCFQFSYGQQELVAKANYELPARFSPKKLKSMVFSTYVDAHWLKNSTRFWYSFETPNGKTYYIVDPVKKTKNLLFDNADMAAQLSRLTKEPFDAQHLPIKKIKFIKDEKVIQLEVKSTLVDEDKTDDEEGDMTQKKSVKSKKKKEKKTYYFEFDLASKKLVLLDDYKKPKENPEWANISPNGEYVVYSKNHNLYWMDKENYEKAKKNEKDSTIVEHQLTTDGEKYYSYGSSWRGEDNVEEQKNKDKRKYAYVTWSHDSRYFAMVRTDMRNVKELWVIKTLSKPRPTLETYKYHMPGEKEAPKDELLIFDMNNRDTVIRPDISAFKDQDVSILNYRRLASERDDDYIPTRWLSKHNDRLYFQRTSRDLKRIDVCYVDINSGEVKTVIEERLNTYIDFKGIKLINNEKEIIHWSERDGWGHFYLYDNQGKLIRQITSGPYHCERLVGYNEATKTLYFLANGREKGEDPYYVHLYRVNIDGSGLKLLNKGNFNHRISMDDNQRYFIDNYSRVNTTPQAKLIDNQGNEVLFLEEADLSLLFEAGYKFPEPFTVKAADGITDLYGVMYKPYDFDSTKKYPLILYVYPGPQTEAVNKSFSTRMDRIDRLAQFGFIVITVGNRGGHPARSKWYHNYGYGNLRNYGLADKKAAAEHLAYRHKFIDINRVGIHGHSGGGFMTAAAMLTYPDFFKVGVANAGNHENNIYNRWWSEKHHGVKEVADTAGNVSFEYSIEKNSQIAKNLKGHLLLTTGEIDNNVHPGNTIRLANALIRANKRFDFFMFPGQRHGYGDMTEYYFWLMGDYFCKWLLGDYDTSIDITPMNNEIEKR</sequence>
<organism evidence="4 5">
    <name type="scientific">Tenuifilum thalassicum</name>
    <dbReference type="NCBI Taxonomy" id="2590900"/>
    <lineage>
        <taxon>Bacteria</taxon>
        <taxon>Pseudomonadati</taxon>
        <taxon>Bacteroidota</taxon>
        <taxon>Bacteroidia</taxon>
        <taxon>Bacteroidales</taxon>
        <taxon>Tenuifilaceae</taxon>
        <taxon>Tenuifilum</taxon>
    </lineage>
</organism>
<evidence type="ECO:0000313" key="5">
    <source>
        <dbReference type="Proteomes" id="UP000500961"/>
    </source>
</evidence>